<evidence type="ECO:0000313" key="2">
    <source>
        <dbReference type="Proteomes" id="UP000287651"/>
    </source>
</evidence>
<comment type="caution">
    <text evidence="1">The sequence shown here is derived from an EMBL/GenBank/DDBJ whole genome shotgun (WGS) entry which is preliminary data.</text>
</comment>
<sequence>MSVLEPIISLDRISLEVYCSDVDHGCIQSLVMAEILFRARDPLGMKEDYDDSALKLEGCPRVVDDGSNRFGNNKIWMQQVSTR</sequence>
<dbReference type="EMBL" id="AMZH03008705">
    <property type="protein sequence ID" value="RRT58401.1"/>
    <property type="molecule type" value="Genomic_DNA"/>
</dbReference>
<name>A0A426Z370_ENSVE</name>
<evidence type="ECO:0000313" key="1">
    <source>
        <dbReference type="EMBL" id="RRT58401.1"/>
    </source>
</evidence>
<gene>
    <name evidence="1" type="ORF">B296_00034207</name>
</gene>
<protein>
    <submittedName>
        <fullName evidence="1">Uncharacterized protein</fullName>
    </submittedName>
</protein>
<proteinExistence type="predicted"/>
<dbReference type="Proteomes" id="UP000287651">
    <property type="component" value="Unassembled WGS sequence"/>
</dbReference>
<accession>A0A426Z370</accession>
<dbReference type="AlphaFoldDB" id="A0A426Z370"/>
<reference evidence="1 2" key="1">
    <citation type="journal article" date="2014" name="Agronomy (Basel)">
        <title>A Draft Genome Sequence for Ensete ventricosum, the Drought-Tolerant Tree Against Hunger.</title>
        <authorList>
            <person name="Harrison J."/>
            <person name="Moore K.A."/>
            <person name="Paszkiewicz K."/>
            <person name="Jones T."/>
            <person name="Grant M."/>
            <person name="Ambacheew D."/>
            <person name="Muzemil S."/>
            <person name="Studholme D.J."/>
        </authorList>
    </citation>
    <scope>NUCLEOTIDE SEQUENCE [LARGE SCALE GENOMIC DNA]</scope>
</reference>
<organism evidence="1 2">
    <name type="scientific">Ensete ventricosum</name>
    <name type="common">Abyssinian banana</name>
    <name type="synonym">Musa ensete</name>
    <dbReference type="NCBI Taxonomy" id="4639"/>
    <lineage>
        <taxon>Eukaryota</taxon>
        <taxon>Viridiplantae</taxon>
        <taxon>Streptophyta</taxon>
        <taxon>Embryophyta</taxon>
        <taxon>Tracheophyta</taxon>
        <taxon>Spermatophyta</taxon>
        <taxon>Magnoliopsida</taxon>
        <taxon>Liliopsida</taxon>
        <taxon>Zingiberales</taxon>
        <taxon>Musaceae</taxon>
        <taxon>Ensete</taxon>
    </lineage>
</organism>